<organism evidence="8 9">
    <name type="scientific">Comamonas odontotermitis</name>
    <dbReference type="NCBI Taxonomy" id="379895"/>
    <lineage>
        <taxon>Bacteria</taxon>
        <taxon>Pseudomonadati</taxon>
        <taxon>Pseudomonadota</taxon>
        <taxon>Betaproteobacteria</taxon>
        <taxon>Burkholderiales</taxon>
        <taxon>Comamonadaceae</taxon>
        <taxon>Comamonas</taxon>
    </lineage>
</organism>
<dbReference type="NCBIfam" id="TIGR00427">
    <property type="entry name" value="NAAT family transporter"/>
    <property type="match status" value="1"/>
</dbReference>
<keyword evidence="6 7" id="KW-0472">Membrane</keyword>
<gene>
    <name evidence="8" type="ORF">HNP33_000481</name>
</gene>
<sequence length="239" mass="25557">MSLSFAIAFAAFSKSFLLVVATMLPILNPVSVSAIFLTLTEGASHETRRAIATRIAINVTLLIIFFMLVGSYMLEMFGLSIDIVRLGGGLLVAVIGWNMINTNSSEGRTEKLAEAFTPEMARRRAFYPLTFPLTYGPGSLAATITIGVSLLDRSSPALTVVNVIGATVGSIVVGVILLVCNRYADKLLKPLGETGTIVFLRISAFILLCLGIQIAWSGLGNLISDAIEHGVTEAYKLRS</sequence>
<evidence type="ECO:0000256" key="7">
    <source>
        <dbReference type="RuleBase" id="RU362048"/>
    </source>
</evidence>
<dbReference type="Pfam" id="PF01914">
    <property type="entry name" value="MarC"/>
    <property type="match status" value="1"/>
</dbReference>
<evidence type="ECO:0000256" key="3">
    <source>
        <dbReference type="ARBA" id="ARBA00022475"/>
    </source>
</evidence>
<accession>A0ABR6RBA7</accession>
<protein>
    <recommendedName>
        <fullName evidence="7">UPF0056 membrane protein</fullName>
    </recommendedName>
</protein>
<evidence type="ECO:0000256" key="4">
    <source>
        <dbReference type="ARBA" id="ARBA00022692"/>
    </source>
</evidence>
<name>A0ABR6RBA7_9BURK</name>
<evidence type="ECO:0000256" key="1">
    <source>
        <dbReference type="ARBA" id="ARBA00004651"/>
    </source>
</evidence>
<comment type="caution">
    <text evidence="8">The sequence shown here is derived from an EMBL/GenBank/DDBJ whole genome shotgun (WGS) entry which is preliminary data.</text>
</comment>
<feature type="transmembrane region" description="Helical" evidence="7">
    <location>
        <begin position="86"/>
        <end position="104"/>
    </location>
</feature>
<feature type="transmembrane region" description="Helical" evidence="7">
    <location>
        <begin position="16"/>
        <end position="39"/>
    </location>
</feature>
<proteinExistence type="inferred from homology"/>
<dbReference type="PANTHER" id="PTHR33508">
    <property type="entry name" value="UPF0056 MEMBRANE PROTEIN YHCE"/>
    <property type="match status" value="1"/>
</dbReference>
<dbReference type="PANTHER" id="PTHR33508:SF1">
    <property type="entry name" value="UPF0056 MEMBRANE PROTEIN YHCE"/>
    <property type="match status" value="1"/>
</dbReference>
<keyword evidence="4 7" id="KW-0812">Transmembrane</keyword>
<comment type="similarity">
    <text evidence="2 7">Belongs to the UPF0056 (MarC) family.</text>
</comment>
<dbReference type="RefSeq" id="WP_184704899.1">
    <property type="nucleotide sequence ID" value="NZ_JACHKZ010000002.1"/>
</dbReference>
<reference evidence="8 9" key="1">
    <citation type="submission" date="2020-08" db="EMBL/GenBank/DDBJ databases">
        <title>Functional genomics of gut bacteria from endangered species of beetles.</title>
        <authorList>
            <person name="Carlos-Shanley C."/>
        </authorList>
    </citation>
    <scope>NUCLEOTIDE SEQUENCE [LARGE SCALE GENOMIC DNA]</scope>
    <source>
        <strain evidence="8 9">S00124</strain>
    </source>
</reference>
<dbReference type="InterPro" id="IPR002771">
    <property type="entry name" value="Multi_antbiot-R_MarC"/>
</dbReference>
<evidence type="ECO:0000256" key="6">
    <source>
        <dbReference type="ARBA" id="ARBA00023136"/>
    </source>
</evidence>
<keyword evidence="9" id="KW-1185">Reference proteome</keyword>
<evidence type="ECO:0000256" key="5">
    <source>
        <dbReference type="ARBA" id="ARBA00022989"/>
    </source>
</evidence>
<feature type="transmembrane region" description="Helical" evidence="7">
    <location>
        <begin position="196"/>
        <end position="216"/>
    </location>
</feature>
<comment type="subcellular location">
    <subcellularLocation>
        <location evidence="1 7">Cell membrane</location>
        <topology evidence="1 7">Multi-pass membrane protein</topology>
    </subcellularLocation>
</comment>
<dbReference type="EMBL" id="JACHKZ010000002">
    <property type="protein sequence ID" value="MBB6576433.1"/>
    <property type="molecule type" value="Genomic_DNA"/>
</dbReference>
<evidence type="ECO:0000256" key="2">
    <source>
        <dbReference type="ARBA" id="ARBA00009784"/>
    </source>
</evidence>
<keyword evidence="3" id="KW-1003">Cell membrane</keyword>
<feature type="transmembrane region" description="Helical" evidence="7">
    <location>
        <begin position="125"/>
        <end position="151"/>
    </location>
</feature>
<evidence type="ECO:0000313" key="9">
    <source>
        <dbReference type="Proteomes" id="UP000562492"/>
    </source>
</evidence>
<dbReference type="Proteomes" id="UP000562492">
    <property type="component" value="Unassembled WGS sequence"/>
</dbReference>
<keyword evidence="5 7" id="KW-1133">Transmembrane helix</keyword>
<feature type="transmembrane region" description="Helical" evidence="7">
    <location>
        <begin position="163"/>
        <end position="184"/>
    </location>
</feature>
<evidence type="ECO:0000313" key="8">
    <source>
        <dbReference type="EMBL" id="MBB6576433.1"/>
    </source>
</evidence>
<feature type="transmembrane region" description="Helical" evidence="7">
    <location>
        <begin position="51"/>
        <end position="74"/>
    </location>
</feature>